<comment type="caution">
    <text evidence="1">The sequence shown here is derived from an EMBL/GenBank/DDBJ whole genome shotgun (WGS) entry which is preliminary data.</text>
</comment>
<feature type="non-terminal residue" evidence="1">
    <location>
        <position position="1"/>
    </location>
</feature>
<name>A0AAN8WMQ4_HALRR</name>
<organism evidence="1 2">
    <name type="scientific">Halocaridina rubra</name>
    <name type="common">Hawaiian red shrimp</name>
    <dbReference type="NCBI Taxonomy" id="373956"/>
    <lineage>
        <taxon>Eukaryota</taxon>
        <taxon>Metazoa</taxon>
        <taxon>Ecdysozoa</taxon>
        <taxon>Arthropoda</taxon>
        <taxon>Crustacea</taxon>
        <taxon>Multicrustacea</taxon>
        <taxon>Malacostraca</taxon>
        <taxon>Eumalacostraca</taxon>
        <taxon>Eucarida</taxon>
        <taxon>Decapoda</taxon>
        <taxon>Pleocyemata</taxon>
        <taxon>Caridea</taxon>
        <taxon>Atyoidea</taxon>
        <taxon>Atyidae</taxon>
        <taxon>Halocaridina</taxon>
    </lineage>
</organism>
<dbReference type="Proteomes" id="UP001381693">
    <property type="component" value="Unassembled WGS sequence"/>
</dbReference>
<evidence type="ECO:0000313" key="2">
    <source>
        <dbReference type="Proteomes" id="UP001381693"/>
    </source>
</evidence>
<gene>
    <name evidence="1" type="ORF">SK128_004817</name>
</gene>
<accession>A0AAN8WMQ4</accession>
<dbReference type="AlphaFoldDB" id="A0AAN8WMQ4"/>
<sequence length="55" mass="6189">TRQAPTHPLWCPSTASNLPSKQLKLSVLSGNRSVDLANARPARYHCTKLNCRWEN</sequence>
<reference evidence="1 2" key="1">
    <citation type="submission" date="2023-11" db="EMBL/GenBank/DDBJ databases">
        <title>Halocaridina rubra genome assembly.</title>
        <authorList>
            <person name="Smith C."/>
        </authorList>
    </citation>
    <scope>NUCLEOTIDE SEQUENCE [LARGE SCALE GENOMIC DNA]</scope>
    <source>
        <strain evidence="1">EP-1</strain>
        <tissue evidence="1">Whole</tissue>
    </source>
</reference>
<protein>
    <submittedName>
        <fullName evidence="1">Uncharacterized protein</fullName>
    </submittedName>
</protein>
<dbReference type="EMBL" id="JAXCGZ010022901">
    <property type="protein sequence ID" value="KAK7021352.1"/>
    <property type="molecule type" value="Genomic_DNA"/>
</dbReference>
<proteinExistence type="predicted"/>
<keyword evidence="2" id="KW-1185">Reference proteome</keyword>
<evidence type="ECO:0000313" key="1">
    <source>
        <dbReference type="EMBL" id="KAK7021352.1"/>
    </source>
</evidence>